<dbReference type="HOGENOM" id="CLU_749505_0_0_9"/>
<dbReference type="EMBL" id="CP000860">
    <property type="protein sequence ID" value="ACA60683.1"/>
    <property type="molecule type" value="Genomic_DNA"/>
</dbReference>
<gene>
    <name evidence="1" type="ordered locus">Daud_2196</name>
</gene>
<dbReference type="Pfam" id="PF13513">
    <property type="entry name" value="HEAT_EZ"/>
    <property type="match status" value="1"/>
</dbReference>
<proteinExistence type="predicted"/>
<dbReference type="InterPro" id="IPR054701">
    <property type="entry name" value="DVU0298-like"/>
</dbReference>
<dbReference type="eggNOG" id="COG1413">
    <property type="taxonomic scope" value="Bacteria"/>
</dbReference>
<dbReference type="KEGG" id="dau:Daud_2196"/>
<organism evidence="1 2">
    <name type="scientific">Desulforudis audaxviator (strain MP104C)</name>
    <dbReference type="NCBI Taxonomy" id="477974"/>
    <lineage>
        <taxon>Bacteria</taxon>
        <taxon>Bacillati</taxon>
        <taxon>Bacillota</taxon>
        <taxon>Clostridia</taxon>
        <taxon>Thermoanaerobacterales</taxon>
        <taxon>Candidatus Desulforudaceae</taxon>
        <taxon>Candidatus Desulforudis</taxon>
    </lineage>
</organism>
<name>B1I6N5_DESAP</name>
<dbReference type="RefSeq" id="WP_012303257.1">
    <property type="nucleotide sequence ID" value="NC_010424.1"/>
</dbReference>
<reference evidence="2" key="1">
    <citation type="submission" date="2007-10" db="EMBL/GenBank/DDBJ databases">
        <title>Complete sequence of chromosome of Desulforudis audaxviator MP104C.</title>
        <authorList>
            <person name="Copeland A."/>
            <person name="Lucas S."/>
            <person name="Lapidus A."/>
            <person name="Barry K."/>
            <person name="Glavina del Rio T."/>
            <person name="Dalin E."/>
            <person name="Tice H."/>
            <person name="Bruce D."/>
            <person name="Pitluck S."/>
            <person name="Lowry S.R."/>
            <person name="Larimer F."/>
            <person name="Land M.L."/>
            <person name="Hauser L."/>
            <person name="Kyrpides N."/>
            <person name="Ivanova N.N."/>
            <person name="Richardson P."/>
        </authorList>
    </citation>
    <scope>NUCLEOTIDE SEQUENCE [LARGE SCALE GENOMIC DNA]</scope>
    <source>
        <strain evidence="2">MP104C</strain>
    </source>
</reference>
<dbReference type="NCBIfam" id="NF045662">
    <property type="entry name" value="DVU0298_fam"/>
    <property type="match status" value="1"/>
</dbReference>
<dbReference type="AlphaFoldDB" id="B1I6N5"/>
<evidence type="ECO:0000313" key="1">
    <source>
        <dbReference type="EMBL" id="ACA60683.1"/>
    </source>
</evidence>
<dbReference type="STRING" id="477974.Daud_2196"/>
<evidence type="ECO:0000313" key="2">
    <source>
        <dbReference type="Proteomes" id="UP000008544"/>
    </source>
</evidence>
<dbReference type="SUPFAM" id="SSF48371">
    <property type="entry name" value="ARM repeat"/>
    <property type="match status" value="1"/>
</dbReference>
<sequence>MVNVGFGKELVKKVSCPFCGMAIDRPRELKTRRPGEMPAGACACGAVYTFDITGHNLGSAFLEALVLACDMDWELASDLASGEDYSEKILERYDDQSHYIVPGGAYEGRRVAGALYFVRLHQEIQEVTGEGAARRLLRSEPEPFVRAAVRTPAVRKSSLTKKQVEELVGANRIEPLLEAAAAQDKKVLRHLQRLLCSGDRLFRFRVTETLGRVSAVIAAEDPAPVANLLQELANSFQYSAASNWGALEAMGEIIAHAPGVFGGYIPVLYQFLQDEGLRPQAVRGIGTVARVRPELVRWTIPRLLLFLQDPNPETRGCTAWVLGNLAASEARPGLAAIAGREEAVEFYEDGRITRKTVGQLAAEALENIEFRSQKPETKSQKPE</sequence>
<dbReference type="Proteomes" id="UP000008544">
    <property type="component" value="Chromosome"/>
</dbReference>
<keyword evidence="2" id="KW-1185">Reference proteome</keyword>
<dbReference type="InterPro" id="IPR011989">
    <property type="entry name" value="ARM-like"/>
</dbReference>
<protein>
    <submittedName>
        <fullName evidence="1">HEAT domain containing protein</fullName>
    </submittedName>
</protein>
<dbReference type="InterPro" id="IPR016024">
    <property type="entry name" value="ARM-type_fold"/>
</dbReference>
<accession>B1I6N5</accession>
<reference evidence="1 2" key="2">
    <citation type="journal article" date="2008" name="Science">
        <title>Environmental genomics reveals a single-species ecosystem deep within Earth.</title>
        <authorList>
            <person name="Chivian D."/>
            <person name="Brodie E.L."/>
            <person name="Alm E.J."/>
            <person name="Culley D.E."/>
            <person name="Dehal P.S."/>
            <person name="Desantis T.Z."/>
            <person name="Gihring T.M."/>
            <person name="Lapidus A."/>
            <person name="Lin L.H."/>
            <person name="Lowry S.R."/>
            <person name="Moser D.P."/>
            <person name="Richardson P.M."/>
            <person name="Southam G."/>
            <person name="Wanger G."/>
            <person name="Pratt L.M."/>
            <person name="Andersen G.L."/>
            <person name="Hazen T.C."/>
            <person name="Brockman F.J."/>
            <person name="Arkin A.P."/>
            <person name="Onstott T.C."/>
        </authorList>
    </citation>
    <scope>NUCLEOTIDE SEQUENCE [LARGE SCALE GENOMIC DNA]</scope>
    <source>
        <strain evidence="1 2">MP104C</strain>
    </source>
</reference>
<dbReference type="OrthoDB" id="9774367at2"/>
<dbReference type="Gene3D" id="1.25.10.10">
    <property type="entry name" value="Leucine-rich Repeat Variant"/>
    <property type="match status" value="1"/>
</dbReference>